<dbReference type="STRING" id="519442.Huta_1172"/>
<keyword evidence="4" id="KW-1185">Reference proteome</keyword>
<evidence type="ECO:0000256" key="2">
    <source>
        <dbReference type="SAM" id="Phobius"/>
    </source>
</evidence>
<keyword evidence="2" id="KW-1133">Transmembrane helix</keyword>
<dbReference type="eggNOG" id="arCOG09144">
    <property type="taxonomic scope" value="Archaea"/>
</dbReference>
<dbReference type="EMBL" id="CP001687">
    <property type="protein sequence ID" value="ACV11348.1"/>
    <property type="molecule type" value="Genomic_DNA"/>
</dbReference>
<keyword evidence="2" id="KW-0812">Transmembrane</keyword>
<dbReference type="RefSeq" id="WP_015788923.1">
    <property type="nucleotide sequence ID" value="NC_013158.1"/>
</dbReference>
<gene>
    <name evidence="3" type="ordered locus">Huta_1172</name>
</gene>
<accession>C7NMN5</accession>
<protein>
    <submittedName>
        <fullName evidence="3">Uncharacterized protein</fullName>
    </submittedName>
</protein>
<dbReference type="KEGG" id="hut:Huta_1172"/>
<evidence type="ECO:0000256" key="1">
    <source>
        <dbReference type="SAM" id="MobiDB-lite"/>
    </source>
</evidence>
<feature type="transmembrane region" description="Helical" evidence="2">
    <location>
        <begin position="46"/>
        <end position="75"/>
    </location>
</feature>
<feature type="transmembrane region" description="Helical" evidence="2">
    <location>
        <begin position="87"/>
        <end position="106"/>
    </location>
</feature>
<dbReference type="Pfam" id="PF24363">
    <property type="entry name" value="DUF7519"/>
    <property type="match status" value="1"/>
</dbReference>
<organism evidence="3 4">
    <name type="scientific">Halorhabdus utahensis (strain DSM 12940 / JCM 11049 / AX-2)</name>
    <dbReference type="NCBI Taxonomy" id="519442"/>
    <lineage>
        <taxon>Archaea</taxon>
        <taxon>Methanobacteriati</taxon>
        <taxon>Methanobacteriota</taxon>
        <taxon>Stenosarchaea group</taxon>
        <taxon>Halobacteria</taxon>
        <taxon>Halobacteriales</taxon>
        <taxon>Haloarculaceae</taxon>
        <taxon>Halorhabdus</taxon>
    </lineage>
</organism>
<feature type="region of interest" description="Disordered" evidence="1">
    <location>
        <begin position="1"/>
        <end position="37"/>
    </location>
</feature>
<evidence type="ECO:0000313" key="4">
    <source>
        <dbReference type="Proteomes" id="UP000002071"/>
    </source>
</evidence>
<keyword evidence="2" id="KW-0472">Membrane</keyword>
<evidence type="ECO:0000313" key="3">
    <source>
        <dbReference type="EMBL" id="ACV11348.1"/>
    </source>
</evidence>
<dbReference type="AlphaFoldDB" id="C7NMN5"/>
<feature type="transmembrane region" description="Helical" evidence="2">
    <location>
        <begin position="174"/>
        <end position="192"/>
    </location>
</feature>
<dbReference type="HOGENOM" id="CLU_100865_0_0_2"/>
<dbReference type="OrthoDB" id="242876at2157"/>
<name>C7NMN5_HALUD</name>
<sequence>MSPPPSPGLDGARGDGSTADSQGDAANDGVEHAGGGIDRTPARASVAIATGFAFLGALTMVTPALVAVGLLGTLFVGIGAIHGSRTYVGYGALILLVGVLIGGFQGAPPEPLLVSTLLAVLAWDAGRYGITIGEQLGPDAKTLRIELTHVTLNTLVGTAGTGLGYAAYRVMAGGQPVAALALLLVGAVVLTLR</sequence>
<dbReference type="InterPro" id="IPR055941">
    <property type="entry name" value="DUF7519"/>
</dbReference>
<dbReference type="GeneID" id="8383447"/>
<reference evidence="3 4" key="1">
    <citation type="journal article" date="2009" name="Stand. Genomic Sci.">
        <title>Complete genome sequence of Halorhabdus utahensis type strain (AX-2).</title>
        <authorList>
            <person name="Anderson I."/>
            <person name="Tindall B.J."/>
            <person name="Pomrenke H."/>
            <person name="Goker M."/>
            <person name="Lapidus A."/>
            <person name="Nolan M."/>
            <person name="Copeland A."/>
            <person name="Glavina Del Rio T."/>
            <person name="Chen F."/>
            <person name="Tice H."/>
            <person name="Cheng J.F."/>
            <person name="Lucas S."/>
            <person name="Chertkov O."/>
            <person name="Bruce D."/>
            <person name="Brettin T."/>
            <person name="Detter J.C."/>
            <person name="Han C."/>
            <person name="Goodwin L."/>
            <person name="Land M."/>
            <person name="Hauser L."/>
            <person name="Chang Y.J."/>
            <person name="Jeffries C.D."/>
            <person name="Pitluck S."/>
            <person name="Pati A."/>
            <person name="Mavromatis K."/>
            <person name="Ivanova N."/>
            <person name="Ovchinnikova G."/>
            <person name="Chen A."/>
            <person name="Palaniappan K."/>
            <person name="Chain P."/>
            <person name="Rohde M."/>
            <person name="Bristow J."/>
            <person name="Eisen J.A."/>
            <person name="Markowitz V."/>
            <person name="Hugenholtz P."/>
            <person name="Kyrpides N.C."/>
            <person name="Klenk H.P."/>
        </authorList>
    </citation>
    <scope>NUCLEOTIDE SEQUENCE [LARGE SCALE GENOMIC DNA]</scope>
    <source>
        <strain evidence="4">DSM 12940 / JCM 11049 / AX-2</strain>
    </source>
</reference>
<proteinExistence type="predicted"/>
<dbReference type="Proteomes" id="UP000002071">
    <property type="component" value="Chromosome"/>
</dbReference>